<reference evidence="1 2" key="1">
    <citation type="submission" date="2020-08" db="EMBL/GenBank/DDBJ databases">
        <authorList>
            <person name="Newling K."/>
            <person name="Davey J."/>
            <person name="Forrester S."/>
        </authorList>
    </citation>
    <scope>NUCLEOTIDE SEQUENCE [LARGE SCALE GENOMIC DNA]</scope>
    <source>
        <strain evidence="2">Crithidia deanei Carvalho (ATCC PRA-265)</strain>
    </source>
</reference>
<keyword evidence="2" id="KW-1185">Reference proteome</keyword>
<dbReference type="AlphaFoldDB" id="A0A7G2C022"/>
<dbReference type="EMBL" id="LR877145">
    <property type="protein sequence ID" value="CAD2213109.1"/>
    <property type="molecule type" value="Genomic_DNA"/>
</dbReference>
<sequence>MYNAIRGMILETPGAPLIGLPKGLPRTLYAWMLTTLHVFATTLPEFYLYDDEAKAEHTSTLLKSVNLLRWSEQVPNAHFFNWSKEVCQTAIPTVSGKRWLSFCQSSFSSLPAVHTREAALLEELIALYPKYAPLRLHYAVSLAFADYPVGSSVALGAVRRDKQSLKTGRYKHADGFHGSVLPLLEYILVPREELDSTILVEVGSFLSQVDCRVPSTWAPVSDTARPPLLTKRHADIISEKAKIDFPDLNFSLQVCL</sequence>
<proteinExistence type="predicted"/>
<name>A0A7G2C022_9TRYP</name>
<dbReference type="VEuPathDB" id="TriTrypDB:ADEAN_000054500"/>
<evidence type="ECO:0000313" key="2">
    <source>
        <dbReference type="Proteomes" id="UP000515908"/>
    </source>
</evidence>
<protein>
    <submittedName>
        <fullName evidence="1">Uncharacterized protein</fullName>
    </submittedName>
</protein>
<dbReference type="Proteomes" id="UP000515908">
    <property type="component" value="Chromosome 01"/>
</dbReference>
<organism evidence="1 2">
    <name type="scientific">Angomonas deanei</name>
    <dbReference type="NCBI Taxonomy" id="59799"/>
    <lineage>
        <taxon>Eukaryota</taxon>
        <taxon>Discoba</taxon>
        <taxon>Euglenozoa</taxon>
        <taxon>Kinetoplastea</taxon>
        <taxon>Metakinetoplastina</taxon>
        <taxon>Trypanosomatida</taxon>
        <taxon>Trypanosomatidae</taxon>
        <taxon>Strigomonadinae</taxon>
        <taxon>Angomonas</taxon>
    </lineage>
</organism>
<accession>A0A7G2C022</accession>
<gene>
    <name evidence="1" type="ORF">ADEAN_000054500</name>
</gene>
<evidence type="ECO:0000313" key="1">
    <source>
        <dbReference type="EMBL" id="CAD2213109.1"/>
    </source>
</evidence>